<dbReference type="Pfam" id="PF01855">
    <property type="entry name" value="POR_N"/>
    <property type="match status" value="1"/>
</dbReference>
<dbReference type="SUPFAM" id="SSF52922">
    <property type="entry name" value="TK C-terminal domain-like"/>
    <property type="match status" value="1"/>
</dbReference>
<reference evidence="4 5" key="1">
    <citation type="submission" date="2019-07" db="EMBL/GenBank/DDBJ databases">
        <title>Genomic Encyclopedia of Type Strains, Phase I: the one thousand microbial genomes (KMG-I) project.</title>
        <authorList>
            <person name="Kyrpides N."/>
        </authorList>
    </citation>
    <scope>NUCLEOTIDE SEQUENCE [LARGE SCALE GENOMIC DNA]</scope>
    <source>
        <strain evidence="4 5">DSM 16647</strain>
    </source>
</reference>
<evidence type="ECO:0000256" key="1">
    <source>
        <dbReference type="ARBA" id="ARBA00023002"/>
    </source>
</evidence>
<dbReference type="CDD" id="cd07034">
    <property type="entry name" value="TPP_PYR_PFOR_IOR-alpha_like"/>
    <property type="match status" value="1"/>
</dbReference>
<evidence type="ECO:0000259" key="2">
    <source>
        <dbReference type="Pfam" id="PF01855"/>
    </source>
</evidence>
<dbReference type="InterPro" id="IPR029061">
    <property type="entry name" value="THDP-binding"/>
</dbReference>
<gene>
    <name evidence="4" type="ORF">LZ11_01392</name>
</gene>
<keyword evidence="5" id="KW-1185">Reference proteome</keyword>
<sequence length="384" mass="42319">MTMTSKPRLMQGNEACVEGAIAAGMRFYAGYPITPSTEIAEIAAERLPKVGGKFIQMEDEIASMGAVIGASLAGLKAMTATSGPGFSLKQENIGFACLTEVPCVVVDVQRGGPSTGQPTLPAQGDVMQARWGTHGDHPIITLSPSYVREVFDMTIRAFNLSEKYRVPCILLMDEVVGHLRERVELPDPASIKIINRKRPDLSKIEYYNPYQDYDGDGIPPMVNFGEGVPYHVTGLIHDITGFPSTKPEVTEYLISRLMRKINDNLDEIIDYEKFYTEDSETVVVSFGSTARSVIRAVKILRREGQKVGMLRLKTIWPFPHKAIQELPPTTKNIIVAEMNFGQLIEVVGASAKGRFNVIGLNKYNGELISPDEVIAKVREVNKNA</sequence>
<dbReference type="PANTHER" id="PTHR32154">
    <property type="entry name" value="PYRUVATE-FLAVODOXIN OXIDOREDUCTASE-RELATED"/>
    <property type="match status" value="1"/>
</dbReference>
<feature type="domain" description="Pyruvate flavodoxin/ferredoxin oxidoreductase pyrimidine binding" evidence="2">
    <location>
        <begin position="18"/>
        <end position="246"/>
    </location>
</feature>
<organism evidence="4 5">
    <name type="scientific">Thermosediminibacter litoriperuensis</name>
    <dbReference type="NCBI Taxonomy" id="291989"/>
    <lineage>
        <taxon>Bacteria</taxon>
        <taxon>Bacillati</taxon>
        <taxon>Bacillota</taxon>
        <taxon>Clostridia</taxon>
        <taxon>Thermosediminibacterales</taxon>
        <taxon>Thermosediminibacteraceae</taxon>
        <taxon>Thermosediminibacter</taxon>
    </lineage>
</organism>
<name>A0A5S5AR40_9FIRM</name>
<dbReference type="GO" id="GO:0016491">
    <property type="term" value="F:oxidoreductase activity"/>
    <property type="evidence" value="ECO:0007669"/>
    <property type="project" value="UniProtKB-KW"/>
</dbReference>
<dbReference type="InterPro" id="IPR009014">
    <property type="entry name" value="Transketo_C/PFOR_II"/>
</dbReference>
<dbReference type="InterPro" id="IPR002880">
    <property type="entry name" value="Pyrv_Fd/Flavodoxin_OxRdtase_N"/>
</dbReference>
<dbReference type="Gene3D" id="3.40.50.970">
    <property type="match status" value="1"/>
</dbReference>
<keyword evidence="1" id="KW-0560">Oxidoreductase</keyword>
<dbReference type="InterPro" id="IPR050722">
    <property type="entry name" value="Pyruvate:ferred/Flavod_OxRd"/>
</dbReference>
<dbReference type="Gene3D" id="3.40.50.920">
    <property type="match status" value="1"/>
</dbReference>
<protein>
    <submittedName>
        <fullName evidence="4">2-oxoglutarate ferredoxin oxidoreductase subunit alpha</fullName>
    </submittedName>
</protein>
<accession>A0A5S5AR40</accession>
<dbReference type="GO" id="GO:0006979">
    <property type="term" value="P:response to oxidative stress"/>
    <property type="evidence" value="ECO:0007669"/>
    <property type="project" value="TreeGrafter"/>
</dbReference>
<comment type="caution">
    <text evidence="4">The sequence shown here is derived from an EMBL/GenBank/DDBJ whole genome shotgun (WGS) entry which is preliminary data.</text>
</comment>
<dbReference type="NCBIfam" id="NF006412">
    <property type="entry name" value="PRK08659.1"/>
    <property type="match status" value="1"/>
</dbReference>
<proteinExistence type="predicted"/>
<dbReference type="AlphaFoldDB" id="A0A5S5AR40"/>
<dbReference type="Proteomes" id="UP000322294">
    <property type="component" value="Unassembled WGS sequence"/>
</dbReference>
<dbReference type="EMBL" id="VNHO01000012">
    <property type="protein sequence ID" value="TYP54325.1"/>
    <property type="molecule type" value="Genomic_DNA"/>
</dbReference>
<evidence type="ECO:0000313" key="5">
    <source>
        <dbReference type="Proteomes" id="UP000322294"/>
    </source>
</evidence>
<evidence type="ECO:0000259" key="3">
    <source>
        <dbReference type="Pfam" id="PF17147"/>
    </source>
</evidence>
<dbReference type="FunFam" id="3.40.50.970:FF:000022">
    <property type="entry name" value="2-oxoglutarate ferredoxin oxidoreductase alpha subunit"/>
    <property type="match status" value="1"/>
</dbReference>
<evidence type="ECO:0000313" key="4">
    <source>
        <dbReference type="EMBL" id="TYP54325.1"/>
    </source>
</evidence>
<dbReference type="SUPFAM" id="SSF52518">
    <property type="entry name" value="Thiamin diphosphate-binding fold (THDP-binding)"/>
    <property type="match status" value="1"/>
</dbReference>
<feature type="domain" description="Pyruvate:ferredoxin oxidoreductase core" evidence="3">
    <location>
        <begin position="280"/>
        <end position="373"/>
    </location>
</feature>
<dbReference type="Pfam" id="PF17147">
    <property type="entry name" value="PFOR_II"/>
    <property type="match status" value="1"/>
</dbReference>
<dbReference type="InterPro" id="IPR033412">
    <property type="entry name" value="PFOR_II"/>
</dbReference>
<dbReference type="PANTHER" id="PTHR32154:SF14">
    <property type="entry name" value="2-OXOGLUTARATE SYNTHASE SUBUNIT KORA"/>
    <property type="match status" value="1"/>
</dbReference>